<proteinExistence type="predicted"/>
<feature type="compositionally biased region" description="Acidic residues" evidence="1">
    <location>
        <begin position="154"/>
        <end position="172"/>
    </location>
</feature>
<gene>
    <name evidence="3" type="ORF">RJT34_05055</name>
</gene>
<keyword evidence="2" id="KW-0472">Membrane</keyword>
<keyword evidence="2" id="KW-1133">Transmembrane helix</keyword>
<feature type="region of interest" description="Disordered" evidence="1">
    <location>
        <begin position="362"/>
        <end position="486"/>
    </location>
</feature>
<feature type="compositionally biased region" description="Basic and acidic residues" evidence="1">
    <location>
        <begin position="173"/>
        <end position="204"/>
    </location>
</feature>
<feature type="compositionally biased region" description="Basic and acidic residues" evidence="1">
    <location>
        <begin position="93"/>
        <end position="114"/>
    </location>
</feature>
<dbReference type="Proteomes" id="UP001359559">
    <property type="component" value="Unassembled WGS sequence"/>
</dbReference>
<keyword evidence="4" id="KW-1185">Reference proteome</keyword>
<comment type="caution">
    <text evidence="3">The sequence shown here is derived from an EMBL/GenBank/DDBJ whole genome shotgun (WGS) entry which is preliminary data.</text>
</comment>
<name>A0AAN9K2N6_CLITE</name>
<feature type="compositionally biased region" description="Polar residues" evidence="1">
    <location>
        <begin position="414"/>
        <end position="444"/>
    </location>
</feature>
<keyword evidence="2" id="KW-0812">Transmembrane</keyword>
<dbReference type="EMBL" id="JAYKXN010000002">
    <property type="protein sequence ID" value="KAK7308806.1"/>
    <property type="molecule type" value="Genomic_DNA"/>
</dbReference>
<feature type="compositionally biased region" description="Acidic residues" evidence="1">
    <location>
        <begin position="81"/>
        <end position="92"/>
    </location>
</feature>
<dbReference type="AlphaFoldDB" id="A0AAN9K2N6"/>
<evidence type="ECO:0000313" key="3">
    <source>
        <dbReference type="EMBL" id="KAK7308806.1"/>
    </source>
</evidence>
<feature type="compositionally biased region" description="Basic and acidic residues" evidence="1">
    <location>
        <begin position="466"/>
        <end position="486"/>
    </location>
</feature>
<feature type="compositionally biased region" description="Polar residues" evidence="1">
    <location>
        <begin position="228"/>
        <end position="252"/>
    </location>
</feature>
<dbReference type="PANTHER" id="PTHR33700:SF4">
    <property type="entry name" value="MYB-LIKE PROTEIN X"/>
    <property type="match status" value="1"/>
</dbReference>
<feature type="compositionally biased region" description="Polar residues" evidence="1">
    <location>
        <begin position="207"/>
        <end position="221"/>
    </location>
</feature>
<evidence type="ECO:0000256" key="2">
    <source>
        <dbReference type="SAM" id="Phobius"/>
    </source>
</evidence>
<feature type="region of interest" description="Disordered" evidence="1">
    <location>
        <begin position="269"/>
        <end position="290"/>
    </location>
</feature>
<evidence type="ECO:0000313" key="4">
    <source>
        <dbReference type="Proteomes" id="UP001359559"/>
    </source>
</evidence>
<feature type="compositionally biased region" description="Basic and acidic residues" evidence="1">
    <location>
        <begin position="390"/>
        <end position="412"/>
    </location>
</feature>
<feature type="compositionally biased region" description="Basic and acidic residues" evidence="1">
    <location>
        <begin position="126"/>
        <end position="138"/>
    </location>
</feature>
<evidence type="ECO:0000256" key="1">
    <source>
        <dbReference type="SAM" id="MobiDB-lite"/>
    </source>
</evidence>
<feature type="transmembrane region" description="Helical" evidence="2">
    <location>
        <begin position="20"/>
        <end position="37"/>
    </location>
</feature>
<dbReference type="PANTHER" id="PTHR33700">
    <property type="entry name" value="MYB-LIKE PROTEIN X"/>
    <property type="match status" value="1"/>
</dbReference>
<organism evidence="3 4">
    <name type="scientific">Clitoria ternatea</name>
    <name type="common">Butterfly pea</name>
    <dbReference type="NCBI Taxonomy" id="43366"/>
    <lineage>
        <taxon>Eukaryota</taxon>
        <taxon>Viridiplantae</taxon>
        <taxon>Streptophyta</taxon>
        <taxon>Embryophyta</taxon>
        <taxon>Tracheophyta</taxon>
        <taxon>Spermatophyta</taxon>
        <taxon>Magnoliopsida</taxon>
        <taxon>eudicotyledons</taxon>
        <taxon>Gunneridae</taxon>
        <taxon>Pentapetalae</taxon>
        <taxon>rosids</taxon>
        <taxon>fabids</taxon>
        <taxon>Fabales</taxon>
        <taxon>Fabaceae</taxon>
        <taxon>Papilionoideae</taxon>
        <taxon>50 kb inversion clade</taxon>
        <taxon>NPAAA clade</taxon>
        <taxon>indigoferoid/millettioid clade</taxon>
        <taxon>Phaseoleae</taxon>
        <taxon>Clitoria</taxon>
    </lineage>
</organism>
<feature type="region of interest" description="Disordered" evidence="1">
    <location>
        <begin position="45"/>
        <end position="252"/>
    </location>
</feature>
<feature type="compositionally biased region" description="Basic and acidic residues" evidence="1">
    <location>
        <begin position="445"/>
        <end position="459"/>
    </location>
</feature>
<reference evidence="3 4" key="1">
    <citation type="submission" date="2024-01" db="EMBL/GenBank/DDBJ databases">
        <title>The genomes of 5 underutilized Papilionoideae crops provide insights into root nodulation and disease resistance.</title>
        <authorList>
            <person name="Yuan L."/>
        </authorList>
    </citation>
    <scope>NUCLEOTIDE SEQUENCE [LARGE SCALE GENOMIC DNA]</scope>
    <source>
        <strain evidence="3">LY-2023</strain>
        <tissue evidence="3">Leaf</tissue>
    </source>
</reference>
<sequence length="510" mass="56522">MIKRSPSRNHRSKGFKVRHVLQIILLLGICFWLIYQVKRSHDKKKEFAENDAKVSVGTQTPKLGRKDLHPGKDQVNQNEKLEEEEEDENIVNDEDKHEHEGIVHESDEKDDKLEMGGGEEQEEDENKSNEVEDERAGGDDEIDENDREQSALDTDGDEFLDQEEDKEEESDEKENKNSENEEKDSSVKNHNSHEAREEQYKADDASSAVTHDTLATSTETETVVLENSDVNSEMNITKSESIPNYTVENNRNQYGSNFNITEVELTGRTSSNATSGKEIGSNSLSDAVDSSHQNNITTTYSDSHSEVGSNLTVVIPGGGNNMTGTSSAITSSEQIKKVIFSESDQVQNGTVDTTVTGDVKNVQTEGIQQGGKRVSEENLRGSNLTVPVKTETRDTTAGESSNRDGGESEKTRFVASNETERNNGVTETSEANKTQNISQMNENTDATKDEEFKGDRQTDETPDTSDSGKHHDTDSPDSHILKDVAEVRTDLYTLPEIRNEGDNGHATATE</sequence>
<protein>
    <submittedName>
        <fullName evidence="3">Uncharacterized protein</fullName>
    </submittedName>
</protein>
<accession>A0AAN9K2N6</accession>